<gene>
    <name evidence="2" type="ORF">CR513_54467</name>
</gene>
<comment type="caution">
    <text evidence="2">The sequence shown here is derived from an EMBL/GenBank/DDBJ whole genome shotgun (WGS) entry which is preliminary data.</text>
</comment>
<evidence type="ECO:0000313" key="2">
    <source>
        <dbReference type="EMBL" id="RDX66733.1"/>
    </source>
</evidence>
<feature type="region of interest" description="Disordered" evidence="1">
    <location>
        <begin position="1"/>
        <end position="124"/>
    </location>
</feature>
<name>A0A371EL08_MUCPR</name>
<keyword evidence="3" id="KW-1185">Reference proteome</keyword>
<protein>
    <submittedName>
        <fullName evidence="2">Uncharacterized protein</fullName>
    </submittedName>
</protein>
<dbReference type="AlphaFoldDB" id="A0A371EL08"/>
<feature type="region of interest" description="Disordered" evidence="1">
    <location>
        <begin position="225"/>
        <end position="248"/>
    </location>
</feature>
<feature type="compositionally biased region" description="Polar residues" evidence="1">
    <location>
        <begin position="83"/>
        <end position="95"/>
    </location>
</feature>
<proteinExistence type="predicted"/>
<reference evidence="2" key="1">
    <citation type="submission" date="2018-05" db="EMBL/GenBank/DDBJ databases">
        <title>Draft genome of Mucuna pruriens seed.</title>
        <authorList>
            <person name="Nnadi N.E."/>
            <person name="Vos R."/>
            <person name="Hasami M.H."/>
            <person name="Devisetty U.K."/>
            <person name="Aguiy J.C."/>
        </authorList>
    </citation>
    <scope>NUCLEOTIDE SEQUENCE [LARGE SCALE GENOMIC DNA]</scope>
    <source>
        <strain evidence="2">JCA_2017</strain>
    </source>
</reference>
<organism evidence="2 3">
    <name type="scientific">Mucuna pruriens</name>
    <name type="common">Velvet bean</name>
    <name type="synonym">Dolichos pruriens</name>
    <dbReference type="NCBI Taxonomy" id="157652"/>
    <lineage>
        <taxon>Eukaryota</taxon>
        <taxon>Viridiplantae</taxon>
        <taxon>Streptophyta</taxon>
        <taxon>Embryophyta</taxon>
        <taxon>Tracheophyta</taxon>
        <taxon>Spermatophyta</taxon>
        <taxon>Magnoliopsida</taxon>
        <taxon>eudicotyledons</taxon>
        <taxon>Gunneridae</taxon>
        <taxon>Pentapetalae</taxon>
        <taxon>rosids</taxon>
        <taxon>fabids</taxon>
        <taxon>Fabales</taxon>
        <taxon>Fabaceae</taxon>
        <taxon>Papilionoideae</taxon>
        <taxon>50 kb inversion clade</taxon>
        <taxon>NPAAA clade</taxon>
        <taxon>indigoferoid/millettioid clade</taxon>
        <taxon>Phaseoleae</taxon>
        <taxon>Mucuna</taxon>
    </lineage>
</organism>
<feature type="compositionally biased region" description="Polar residues" evidence="1">
    <location>
        <begin position="105"/>
        <end position="115"/>
    </location>
</feature>
<dbReference type="PANTHER" id="PTHR33871">
    <property type="entry name" value="OS05G0503100 PROTEIN-RELATED"/>
    <property type="match status" value="1"/>
</dbReference>
<feature type="compositionally biased region" description="Basic and acidic residues" evidence="1">
    <location>
        <begin position="226"/>
        <end position="235"/>
    </location>
</feature>
<feature type="compositionally biased region" description="Low complexity" evidence="1">
    <location>
        <begin position="58"/>
        <end position="72"/>
    </location>
</feature>
<dbReference type="OrthoDB" id="1922230at2759"/>
<dbReference type="PANTHER" id="PTHR33871:SF14">
    <property type="match status" value="1"/>
</dbReference>
<accession>A0A371EL08</accession>
<feature type="region of interest" description="Disordered" evidence="1">
    <location>
        <begin position="149"/>
        <end position="197"/>
    </location>
</feature>
<dbReference type="EMBL" id="QJKJ01013296">
    <property type="protein sequence ID" value="RDX66733.1"/>
    <property type="molecule type" value="Genomic_DNA"/>
</dbReference>
<feature type="non-terminal residue" evidence="2">
    <location>
        <position position="1"/>
    </location>
</feature>
<sequence>MGHRSQAPYGNHPLQEGRTSLTKRHSCHPMPNPSRKEPLYMLAESTQNSNTEMGCCVSSNKTSTSSSSSSSSLTKFHDPPKPLTSQEKPSESNGVEETVKEVLSETPTWNPTTFAKSKPQKPRQNANFNKFKQEEHKVEKRALSIYKGEDTSEVSSMSETVSTNTSITDQRKETRKRVDRSQAQLQKKCSFPAERRERTVHGARNNVGSVRFVQCRDQTGNAGTCRRRDPGDKSFRRSRTPGAVAVAGASRPVLGRSLSARRTNRATARVVNGCRKMENPATVGKWSSACESLENPLVSLECFIFI</sequence>
<feature type="compositionally biased region" description="Low complexity" evidence="1">
    <location>
        <begin position="153"/>
        <end position="166"/>
    </location>
</feature>
<evidence type="ECO:0000256" key="1">
    <source>
        <dbReference type="SAM" id="MobiDB-lite"/>
    </source>
</evidence>
<evidence type="ECO:0000313" key="3">
    <source>
        <dbReference type="Proteomes" id="UP000257109"/>
    </source>
</evidence>
<dbReference type="Proteomes" id="UP000257109">
    <property type="component" value="Unassembled WGS sequence"/>
</dbReference>